<proteinExistence type="inferred from homology"/>
<keyword evidence="10 15" id="KW-1133">Transmembrane helix</keyword>
<evidence type="ECO:0000256" key="1">
    <source>
        <dbReference type="ARBA" id="ARBA00004225"/>
    </source>
</evidence>
<dbReference type="Pfam" id="PF00499">
    <property type="entry name" value="Oxidored_q3"/>
    <property type="match status" value="1"/>
</dbReference>
<feature type="transmembrane region" description="Helical" evidence="15">
    <location>
        <begin position="51"/>
        <end position="75"/>
    </location>
</feature>
<evidence type="ECO:0000256" key="9">
    <source>
        <dbReference type="ARBA" id="ARBA00022982"/>
    </source>
</evidence>
<dbReference type="GO" id="GO:0008137">
    <property type="term" value="F:NADH dehydrogenase (ubiquinone) activity"/>
    <property type="evidence" value="ECO:0007669"/>
    <property type="project" value="UniProtKB-UniRule"/>
</dbReference>
<gene>
    <name evidence="16" type="primary">ND6</name>
</gene>
<name>F7UIK4_9TELE</name>
<evidence type="ECO:0000256" key="6">
    <source>
        <dbReference type="ARBA" id="ARBA00022660"/>
    </source>
</evidence>
<comment type="function">
    <text evidence="15">Core subunit of the mitochondrial membrane respiratory chain NADH dehydrogenase (Complex I) which catalyzes electron transfer from NADH through the respiratory chain, using ubiquinone as an electron acceptor. Essential for the catalytic activity and assembly of complex I.</text>
</comment>
<evidence type="ECO:0000256" key="10">
    <source>
        <dbReference type="ARBA" id="ARBA00022989"/>
    </source>
</evidence>
<keyword evidence="13 15" id="KW-0472">Membrane</keyword>
<evidence type="ECO:0000256" key="15">
    <source>
        <dbReference type="RuleBase" id="RU004430"/>
    </source>
</evidence>
<evidence type="ECO:0000256" key="14">
    <source>
        <dbReference type="ARBA" id="ARBA00049551"/>
    </source>
</evidence>
<keyword evidence="5 15" id="KW-0813">Transport</keyword>
<comment type="subcellular location">
    <subcellularLocation>
        <location evidence="1 15">Mitochondrion membrane</location>
        <topology evidence="1 15">Multi-pass membrane protein</topology>
    </subcellularLocation>
</comment>
<comment type="catalytic activity">
    <reaction evidence="14 15">
        <text>a ubiquinone + NADH + 5 H(+)(in) = a ubiquinol + NAD(+) + 4 H(+)(out)</text>
        <dbReference type="Rhea" id="RHEA:29091"/>
        <dbReference type="Rhea" id="RHEA-COMP:9565"/>
        <dbReference type="Rhea" id="RHEA-COMP:9566"/>
        <dbReference type="ChEBI" id="CHEBI:15378"/>
        <dbReference type="ChEBI" id="CHEBI:16389"/>
        <dbReference type="ChEBI" id="CHEBI:17976"/>
        <dbReference type="ChEBI" id="CHEBI:57540"/>
        <dbReference type="ChEBI" id="CHEBI:57945"/>
        <dbReference type="EC" id="7.1.1.2"/>
    </reaction>
</comment>
<comment type="similarity">
    <text evidence="2 15">Belongs to the complex I subunit 6 family.</text>
</comment>
<dbReference type="PANTHER" id="PTHR11435">
    <property type="entry name" value="NADH UBIQUINONE OXIDOREDUCTASE SUBUNIT ND6"/>
    <property type="match status" value="1"/>
</dbReference>
<evidence type="ECO:0000256" key="5">
    <source>
        <dbReference type="ARBA" id="ARBA00022448"/>
    </source>
</evidence>
<keyword evidence="9 15" id="KW-0249">Electron transport</keyword>
<evidence type="ECO:0000256" key="2">
    <source>
        <dbReference type="ARBA" id="ARBA00005698"/>
    </source>
</evidence>
<dbReference type="EC" id="7.1.1.2" evidence="3 15"/>
<evidence type="ECO:0000256" key="7">
    <source>
        <dbReference type="ARBA" id="ARBA00022692"/>
    </source>
</evidence>
<dbReference type="GO" id="GO:0031966">
    <property type="term" value="C:mitochondrial membrane"/>
    <property type="evidence" value="ECO:0007669"/>
    <property type="project" value="UniProtKB-SubCell"/>
</dbReference>
<keyword evidence="6 15" id="KW-0679">Respiratory chain</keyword>
<dbReference type="InterPro" id="IPR050269">
    <property type="entry name" value="ComplexI_Subunit6"/>
</dbReference>
<dbReference type="PANTHER" id="PTHR11435:SF1">
    <property type="entry name" value="NADH-UBIQUINONE OXIDOREDUCTASE CHAIN 6"/>
    <property type="match status" value="1"/>
</dbReference>
<geneLocation type="mitochondrion" evidence="16"/>
<dbReference type="InterPro" id="IPR001457">
    <property type="entry name" value="NADH_UbQ/plastoQ_OxRdtase_su6"/>
</dbReference>
<keyword evidence="7 15" id="KW-0812">Transmembrane</keyword>
<dbReference type="AlphaFoldDB" id="F7UIK4"/>
<feature type="transmembrane region" description="Helical" evidence="15">
    <location>
        <begin position="130"/>
        <end position="159"/>
    </location>
</feature>
<feature type="transmembrane region" description="Helical" evidence="15">
    <location>
        <begin position="87"/>
        <end position="110"/>
    </location>
</feature>
<keyword evidence="8 15" id="KW-1278">Translocase</keyword>
<reference evidence="16" key="1">
    <citation type="journal article" date="2011" name="BMC Evol. Biol.">
        <title>Evolutionary history of Otophysi (Teleostei), a major clade of the modern freshwater fishes: Pangaean origin and Mesozoic radiation.</title>
        <authorList>
            <person name="Nakatani M."/>
            <person name="Miya M."/>
            <person name="Mabuchi K."/>
            <person name="Saitoh K."/>
            <person name="Nishida M."/>
        </authorList>
    </citation>
    <scope>NUCLEOTIDE SEQUENCE</scope>
    <source>
        <tissue evidence="16">Muscle</tissue>
    </source>
</reference>
<sequence>MDYILFFMLTGLIMGLVVVASSPASHFAAIGLVLAAGFGCGMLAGHGGSFLSLMLFLIYIGGMLVVFAYSAALSVESFPKGLGDSWVVGRAMAYLLVLCVVGLWLCNNWYNLWVVADNNLFMIRGDCSGAALVYAVGGEMLIVSGWALFLSLFVVLELIRGFSRGTLRAV</sequence>
<evidence type="ECO:0000256" key="4">
    <source>
        <dbReference type="ARBA" id="ARBA00021095"/>
    </source>
</evidence>
<keyword evidence="15" id="KW-0830">Ubiquinone</keyword>
<dbReference type="EMBL" id="AP011986">
    <property type="protein sequence ID" value="BAK42068.1"/>
    <property type="molecule type" value="Genomic_DNA"/>
</dbReference>
<accession>F7UIK4</accession>
<protein>
    <recommendedName>
        <fullName evidence="4 15">NADH-ubiquinone oxidoreductase chain 6</fullName>
        <ecNumber evidence="3 15">7.1.1.2</ecNumber>
    </recommendedName>
</protein>
<organism evidence="16">
    <name type="scientific">Crenuchus spilurus</name>
    <name type="common">sailfin tetra</name>
    <dbReference type="NCBI Taxonomy" id="909854"/>
    <lineage>
        <taxon>Eukaryota</taxon>
        <taxon>Metazoa</taxon>
        <taxon>Chordata</taxon>
        <taxon>Craniata</taxon>
        <taxon>Vertebrata</taxon>
        <taxon>Euteleostomi</taxon>
        <taxon>Actinopterygii</taxon>
        <taxon>Neopterygii</taxon>
        <taxon>Teleostei</taxon>
        <taxon>Ostariophysi</taxon>
        <taxon>Characiformes</taxon>
        <taxon>Characoidei</taxon>
        <taxon>Crenuchidae</taxon>
        <taxon>Crenuchus</taxon>
    </lineage>
</organism>
<evidence type="ECO:0000256" key="12">
    <source>
        <dbReference type="ARBA" id="ARBA00023128"/>
    </source>
</evidence>
<evidence type="ECO:0000256" key="3">
    <source>
        <dbReference type="ARBA" id="ARBA00012944"/>
    </source>
</evidence>
<keyword evidence="12 15" id="KW-0496">Mitochondrion</keyword>
<evidence type="ECO:0000256" key="8">
    <source>
        <dbReference type="ARBA" id="ARBA00022967"/>
    </source>
</evidence>
<keyword evidence="11 15" id="KW-0520">NAD</keyword>
<evidence type="ECO:0000313" key="16">
    <source>
        <dbReference type="EMBL" id="BAK42068.1"/>
    </source>
</evidence>
<evidence type="ECO:0000256" key="11">
    <source>
        <dbReference type="ARBA" id="ARBA00023027"/>
    </source>
</evidence>
<evidence type="ECO:0000256" key="13">
    <source>
        <dbReference type="ARBA" id="ARBA00023136"/>
    </source>
</evidence>